<dbReference type="KEGG" id="dde:Dde_0712"/>
<proteinExistence type="inferred from homology"/>
<evidence type="ECO:0000259" key="4">
    <source>
        <dbReference type="Pfam" id="PF13458"/>
    </source>
</evidence>
<comment type="similarity">
    <text evidence="1">Belongs to the leucine-binding protein family.</text>
</comment>
<feature type="domain" description="Leucine-binding protein" evidence="4">
    <location>
        <begin position="58"/>
        <end position="406"/>
    </location>
</feature>
<keyword evidence="2" id="KW-0732">Signal</keyword>
<dbReference type="Pfam" id="PF13458">
    <property type="entry name" value="Peripla_BP_6"/>
    <property type="match status" value="1"/>
</dbReference>
<evidence type="ECO:0000256" key="3">
    <source>
        <dbReference type="SAM" id="MobiDB-lite"/>
    </source>
</evidence>
<reference evidence="5 6" key="1">
    <citation type="journal article" date="2011" name="J. Bacteriol.">
        <title>Complete genome sequence and updated annotation of Desulfovibrio alaskensis G20.</title>
        <authorList>
            <person name="Hauser L.J."/>
            <person name="Land M.L."/>
            <person name="Brown S.D."/>
            <person name="Larimer F."/>
            <person name="Keller K.L."/>
            <person name="Rapp-Giles B.J."/>
            <person name="Price M.N."/>
            <person name="Lin M."/>
            <person name="Bruce D.C."/>
            <person name="Detter J.C."/>
            <person name="Tapia R."/>
            <person name="Han C.S."/>
            <person name="Goodwin L.A."/>
            <person name="Cheng J.F."/>
            <person name="Pitluck S."/>
            <person name="Copeland A."/>
            <person name="Lucas S."/>
            <person name="Nolan M."/>
            <person name="Lapidus A.L."/>
            <person name="Palumbo A.V."/>
            <person name="Wall J.D."/>
        </authorList>
    </citation>
    <scope>NUCLEOTIDE SEQUENCE [LARGE SCALE GENOMIC DNA]</scope>
    <source>
        <strain evidence="6">ATCC BAA 1058 / DSM 17464 / G20</strain>
    </source>
</reference>
<keyword evidence="5" id="KW-0675">Receptor</keyword>
<protein>
    <submittedName>
        <fullName evidence="5">Extracellular ligand-binding receptor</fullName>
    </submittedName>
</protein>
<evidence type="ECO:0000313" key="5">
    <source>
        <dbReference type="EMBL" id="ABB37513.2"/>
    </source>
</evidence>
<dbReference type="eggNOG" id="COG0683">
    <property type="taxonomic scope" value="Bacteria"/>
</dbReference>
<sequence length="448" mass="49346">MTFFPALSSVSRPHNTRVRGALSFVLTVLLVLLPAAGCDRTRDTAQESRSRTGISDTEIRFGSSLPLTGHASYLGIQTMRGALSYIKYINENGGIHGRRIVLDVRDDGYDPPRCLANTQNLLIEGDVFGLFCYVGTPTTVRVLPLIEEARIPLLGMFTGANRLRHPFSRYVINVRASYYQETEAAVRHLVQDLGFTRIAVFYQYDDYGFDGLTGTELALRELGLAPVARGSYQRGTLDVKEGLNRILAADPQAVVMVGTYEPCARFIRMAADAGMRAVFHTLSFAGAEELARLLHGDHRNPVTMSQVVPPPSAPQTPELMADARQYTELMRRYYPQDTPSIIGLEGYVNARVLVEALRLAGRGLTRESFIDAVESLHAFPLGGRSRVTFSNTDHQGMDQVYFTLLRNGEFVLIKDFAPVRDLLPPAGGRPAASAPDTARQHNARGAQS</sequence>
<dbReference type="HOGENOM" id="CLU_027128_7_0_7"/>
<dbReference type="SUPFAM" id="SSF53822">
    <property type="entry name" value="Periplasmic binding protein-like I"/>
    <property type="match status" value="1"/>
</dbReference>
<dbReference type="CDD" id="cd19978">
    <property type="entry name" value="PBP1_ABC_ligand_binding-like"/>
    <property type="match status" value="1"/>
</dbReference>
<dbReference type="PANTHER" id="PTHR47235:SF1">
    <property type="entry name" value="BLR6548 PROTEIN"/>
    <property type="match status" value="1"/>
</dbReference>
<dbReference type="AlphaFoldDB" id="Q314Y3"/>
<keyword evidence="6" id="KW-1185">Reference proteome</keyword>
<dbReference type="RefSeq" id="WP_011366795.1">
    <property type="nucleotide sequence ID" value="NC_007519.1"/>
</dbReference>
<dbReference type="InterPro" id="IPR028081">
    <property type="entry name" value="Leu-bd"/>
</dbReference>
<dbReference type="InterPro" id="IPR028082">
    <property type="entry name" value="Peripla_BP_I"/>
</dbReference>
<dbReference type="STRING" id="207559.Dde_0712"/>
<organism evidence="5 6">
    <name type="scientific">Oleidesulfovibrio alaskensis (strain ATCC BAA-1058 / DSM 17464 / G20)</name>
    <name type="common">Desulfovibrio alaskensis</name>
    <dbReference type="NCBI Taxonomy" id="207559"/>
    <lineage>
        <taxon>Bacteria</taxon>
        <taxon>Pseudomonadati</taxon>
        <taxon>Thermodesulfobacteriota</taxon>
        <taxon>Desulfovibrionia</taxon>
        <taxon>Desulfovibrionales</taxon>
        <taxon>Desulfovibrionaceae</taxon>
        <taxon>Oleidesulfovibrio</taxon>
    </lineage>
</organism>
<gene>
    <name evidence="5" type="ordered locus">Dde_0712</name>
</gene>
<dbReference type="EMBL" id="CP000112">
    <property type="protein sequence ID" value="ABB37513.2"/>
    <property type="molecule type" value="Genomic_DNA"/>
</dbReference>
<evidence type="ECO:0000256" key="1">
    <source>
        <dbReference type="ARBA" id="ARBA00010062"/>
    </source>
</evidence>
<accession>Q314Y3</accession>
<dbReference type="PANTHER" id="PTHR47235">
    <property type="entry name" value="BLR6548 PROTEIN"/>
    <property type="match status" value="1"/>
</dbReference>
<name>Q314Y3_OLEA2</name>
<evidence type="ECO:0000313" key="6">
    <source>
        <dbReference type="Proteomes" id="UP000002710"/>
    </source>
</evidence>
<evidence type="ECO:0000256" key="2">
    <source>
        <dbReference type="ARBA" id="ARBA00022729"/>
    </source>
</evidence>
<feature type="region of interest" description="Disordered" evidence="3">
    <location>
        <begin position="427"/>
        <end position="448"/>
    </location>
</feature>
<dbReference type="Proteomes" id="UP000002710">
    <property type="component" value="Chromosome"/>
</dbReference>
<dbReference type="Gene3D" id="3.40.50.2300">
    <property type="match status" value="2"/>
</dbReference>